<name>A0A151A8Q8_9EURY</name>
<keyword evidence="3" id="KW-1185">Reference proteome</keyword>
<dbReference type="Proteomes" id="UP000075321">
    <property type="component" value="Unassembled WGS sequence"/>
</dbReference>
<dbReference type="InterPro" id="IPR037914">
    <property type="entry name" value="SpoVT-AbrB_sf"/>
</dbReference>
<evidence type="ECO:0000313" key="3">
    <source>
        <dbReference type="Proteomes" id="UP000075321"/>
    </source>
</evidence>
<dbReference type="AlphaFoldDB" id="A0A151A8Q8"/>
<accession>A0A151A8Q8</accession>
<protein>
    <recommendedName>
        <fullName evidence="1">SpoVT-AbrB domain-containing protein</fullName>
    </recommendedName>
</protein>
<dbReference type="Pfam" id="PF04014">
    <property type="entry name" value="MazE_antitoxin"/>
    <property type="match status" value="1"/>
</dbReference>
<dbReference type="GO" id="GO:0003677">
    <property type="term" value="F:DNA binding"/>
    <property type="evidence" value="ECO:0007669"/>
    <property type="project" value="InterPro"/>
</dbReference>
<proteinExistence type="predicted"/>
<dbReference type="EMBL" id="LTAZ01000017">
    <property type="protein sequence ID" value="KYH23993.1"/>
    <property type="molecule type" value="Genomic_DNA"/>
</dbReference>
<feature type="domain" description="SpoVT-AbrB" evidence="1">
    <location>
        <begin position="19"/>
        <end position="48"/>
    </location>
</feature>
<evidence type="ECO:0000313" key="2">
    <source>
        <dbReference type="EMBL" id="KYH23993.1"/>
    </source>
</evidence>
<comment type="caution">
    <text evidence="2">The sequence shown here is derived from an EMBL/GenBank/DDBJ whole genome shotgun (WGS) entry which is preliminary data.</text>
</comment>
<dbReference type="OrthoDB" id="67352at2157"/>
<organism evidence="2 3">
    <name type="scientific">Halalkalicoccus paucihalophilus</name>
    <dbReference type="NCBI Taxonomy" id="1008153"/>
    <lineage>
        <taxon>Archaea</taxon>
        <taxon>Methanobacteriati</taxon>
        <taxon>Methanobacteriota</taxon>
        <taxon>Stenosarchaea group</taxon>
        <taxon>Halobacteria</taxon>
        <taxon>Halobacteriales</taxon>
        <taxon>Halococcaceae</taxon>
        <taxon>Halalkalicoccus</taxon>
    </lineage>
</organism>
<dbReference type="SUPFAM" id="SSF89447">
    <property type="entry name" value="AbrB/MazE/MraZ-like"/>
    <property type="match status" value="1"/>
</dbReference>
<evidence type="ECO:0000259" key="1">
    <source>
        <dbReference type="Pfam" id="PF04014"/>
    </source>
</evidence>
<gene>
    <name evidence="2" type="ORF">HAPAU_40720</name>
</gene>
<reference evidence="2 3" key="1">
    <citation type="submission" date="2016-02" db="EMBL/GenBank/DDBJ databases">
        <title>Genome sequence of Halalkalicoccus paucihalophilus DSM 24557.</title>
        <authorList>
            <person name="Poehlein A."/>
            <person name="Daniel R."/>
        </authorList>
    </citation>
    <scope>NUCLEOTIDE SEQUENCE [LARGE SCALE GENOMIC DNA]</scope>
    <source>
        <strain evidence="2 3">DSM 24557</strain>
    </source>
</reference>
<dbReference type="InterPro" id="IPR007159">
    <property type="entry name" value="SpoVT-AbrB_dom"/>
</dbReference>
<dbReference type="PATRIC" id="fig|1008153.3.peg.4364"/>
<sequence>MSSDRVDAESKVSGNQANIPARVRRELGIDDGDQLRWHLEADGTARIRVVQQQTGTFAEFDGYDGEETTDVRKDHDVWGVDVE</sequence>
<dbReference type="RefSeq" id="WP_066385733.1">
    <property type="nucleotide sequence ID" value="NZ_LTAZ01000017.1"/>
</dbReference>